<organism evidence="1 2">
    <name type="scientific">Daphnia magna</name>
    <dbReference type="NCBI Taxonomy" id="35525"/>
    <lineage>
        <taxon>Eukaryota</taxon>
        <taxon>Metazoa</taxon>
        <taxon>Ecdysozoa</taxon>
        <taxon>Arthropoda</taxon>
        <taxon>Crustacea</taxon>
        <taxon>Branchiopoda</taxon>
        <taxon>Diplostraca</taxon>
        <taxon>Cladocera</taxon>
        <taxon>Anomopoda</taxon>
        <taxon>Daphniidae</taxon>
        <taxon>Daphnia</taxon>
    </lineage>
</organism>
<dbReference type="SUPFAM" id="SSF140996">
    <property type="entry name" value="Hermes dimerisation domain"/>
    <property type="match status" value="1"/>
</dbReference>
<proteinExistence type="predicted"/>
<comment type="caution">
    <text evidence="1">The sequence shown here is derived from an EMBL/GenBank/DDBJ whole genome shotgun (WGS) entry which is preliminary data.</text>
</comment>
<keyword evidence="2" id="KW-1185">Reference proteome</keyword>
<dbReference type="EMBL" id="LRGB01022224">
    <property type="protein sequence ID" value="KZR97230.1"/>
    <property type="molecule type" value="Genomic_DNA"/>
</dbReference>
<protein>
    <submittedName>
        <fullName evidence="1">Uncharacterized protein</fullName>
    </submittedName>
</protein>
<name>A0A162BTG2_9CRUS</name>
<dbReference type="AlphaFoldDB" id="A0A162BTG2"/>
<reference evidence="1 2" key="1">
    <citation type="submission" date="2016-03" db="EMBL/GenBank/DDBJ databases">
        <title>EvidentialGene: Evidence-directed Construction of Genes on Genomes.</title>
        <authorList>
            <person name="Gilbert D.G."/>
            <person name="Choi J.-H."/>
            <person name="Mockaitis K."/>
            <person name="Colbourne J."/>
            <person name="Pfrender M."/>
        </authorList>
    </citation>
    <scope>NUCLEOTIDE SEQUENCE [LARGE SCALE GENOMIC DNA]</scope>
    <source>
        <strain evidence="1 2">Xinb3</strain>
        <tissue evidence="1">Complete organism</tissue>
    </source>
</reference>
<evidence type="ECO:0000313" key="2">
    <source>
        <dbReference type="Proteomes" id="UP000076858"/>
    </source>
</evidence>
<sequence>MAKINIYKDHVENKTLQFVLDMASNIHEESLCSDEGNSQEASKADVTDKEIQTEANTNFATRNLHQKGQLLLYRIISKTVIGWKKNSIEVGFGKQSKMEVYVKKVSKERSAVVTSAITKFIVGDMLPVDVVAGDGFKHLMQLTEPG</sequence>
<gene>
    <name evidence="1" type="ORF">APZ42_008017</name>
</gene>
<accession>A0A162BTG2</accession>
<evidence type="ECO:0000313" key="1">
    <source>
        <dbReference type="EMBL" id="KZR97230.1"/>
    </source>
</evidence>
<dbReference type="Proteomes" id="UP000076858">
    <property type="component" value="Unassembled WGS sequence"/>
</dbReference>